<evidence type="ECO:0000259" key="8">
    <source>
        <dbReference type="Pfam" id="PF00171"/>
    </source>
</evidence>
<comment type="similarity">
    <text evidence="7">Belongs to the gamma-glutamyl phosphate reductase family.</text>
</comment>
<evidence type="ECO:0000313" key="10">
    <source>
        <dbReference type="Proteomes" id="UP000253834"/>
    </source>
</evidence>
<comment type="pathway">
    <text evidence="1 7">Amino-acid biosynthesis; L-proline biosynthesis; L-glutamate 5-semialdehyde from L-glutamate: step 2/2.</text>
</comment>
<dbReference type="InterPro" id="IPR016161">
    <property type="entry name" value="Ald_DH/histidinol_DH"/>
</dbReference>
<dbReference type="SUPFAM" id="SSF53720">
    <property type="entry name" value="ALDH-like"/>
    <property type="match status" value="1"/>
</dbReference>
<evidence type="ECO:0000313" key="9">
    <source>
        <dbReference type="EMBL" id="AXI32080.1"/>
    </source>
</evidence>
<dbReference type="NCBIfam" id="TIGR00407">
    <property type="entry name" value="proA"/>
    <property type="match status" value="1"/>
</dbReference>
<organism evidence="9 10">
    <name type="scientific">Priestia megaterium</name>
    <name type="common">Bacillus megaterium</name>
    <dbReference type="NCBI Taxonomy" id="1404"/>
    <lineage>
        <taxon>Bacteria</taxon>
        <taxon>Bacillati</taxon>
        <taxon>Bacillota</taxon>
        <taxon>Bacilli</taxon>
        <taxon>Bacillales</taxon>
        <taxon>Bacillaceae</taxon>
        <taxon>Priestia</taxon>
    </lineage>
</organism>
<dbReference type="EC" id="1.2.1.41" evidence="7"/>
<evidence type="ECO:0000256" key="7">
    <source>
        <dbReference type="HAMAP-Rule" id="MF_00412"/>
    </source>
</evidence>
<evidence type="ECO:0000256" key="1">
    <source>
        <dbReference type="ARBA" id="ARBA00004985"/>
    </source>
</evidence>
<keyword evidence="3 7" id="KW-0641">Proline biosynthesis</keyword>
<comment type="catalytic activity">
    <reaction evidence="6 7">
        <text>L-glutamate 5-semialdehyde + phosphate + NADP(+) = L-glutamyl 5-phosphate + NADPH + H(+)</text>
        <dbReference type="Rhea" id="RHEA:19541"/>
        <dbReference type="ChEBI" id="CHEBI:15378"/>
        <dbReference type="ChEBI" id="CHEBI:43474"/>
        <dbReference type="ChEBI" id="CHEBI:57783"/>
        <dbReference type="ChEBI" id="CHEBI:58066"/>
        <dbReference type="ChEBI" id="CHEBI:58274"/>
        <dbReference type="ChEBI" id="CHEBI:58349"/>
        <dbReference type="EC" id="1.2.1.41"/>
    </reaction>
</comment>
<evidence type="ECO:0000256" key="6">
    <source>
        <dbReference type="ARBA" id="ARBA00049024"/>
    </source>
</evidence>
<sequence>MSELQLKGKQAQEASYFLGNVTSEQKQQALYKMAAALLSQQGTILKANELDVEKAVQKGTSKAMLDRLSLNEERIHGMADGLRQVAALADPVGEVLSMAKRPNGLQIGQQRVPIGVIGIIYEARPNVTCDAAGLCLKAGNAVILRGGSEAFYSNQAIVSVLSQAAASAGLPEHSVQLIEDTSRETALELMKLNEYIDVLIPRGGAGLIEAVVKNATVPVIETGTGNCHIYVDEEYDRDMAANIVINAKTSRPAVCNSAEKLIIHKRAAHEFLPIIVQALREKGVEVRGDDRALTIVPDLVPAGDEDWKKEYLDFIMAVKIVDDIDEAISHINVHSSHHSEAIVTTNYAHAQRFLQRVNSAAVYVNASTRFTDGEEFGFGAEIGISTQKLHARGPMGLKELTTLKYIIYGNGQIR</sequence>
<feature type="domain" description="Aldehyde dehydrogenase" evidence="8">
    <location>
        <begin position="9"/>
        <end position="282"/>
    </location>
</feature>
<dbReference type="GO" id="GO:0004350">
    <property type="term" value="F:glutamate-5-semialdehyde dehydrogenase activity"/>
    <property type="evidence" value="ECO:0007669"/>
    <property type="project" value="UniProtKB-UniRule"/>
</dbReference>
<dbReference type="PIRSF" id="PIRSF000151">
    <property type="entry name" value="GPR"/>
    <property type="match status" value="1"/>
</dbReference>
<dbReference type="InterPro" id="IPR020593">
    <property type="entry name" value="G-glutamylP_reductase_CS"/>
</dbReference>
<dbReference type="CDD" id="cd07079">
    <property type="entry name" value="ALDH_F18-19_ProA-GPR"/>
    <property type="match status" value="1"/>
</dbReference>
<dbReference type="GO" id="GO:0050661">
    <property type="term" value="F:NADP binding"/>
    <property type="evidence" value="ECO:0007669"/>
    <property type="project" value="InterPro"/>
</dbReference>
<dbReference type="PANTHER" id="PTHR11063:SF8">
    <property type="entry name" value="DELTA-1-PYRROLINE-5-CARBOXYLATE SYNTHASE"/>
    <property type="match status" value="1"/>
</dbReference>
<dbReference type="InterPro" id="IPR015590">
    <property type="entry name" value="Aldehyde_DH_dom"/>
</dbReference>
<dbReference type="FunFam" id="3.40.309.10:FF:000006">
    <property type="entry name" value="Gamma-glutamyl phosphate reductase"/>
    <property type="match status" value="1"/>
</dbReference>
<reference evidence="9 10" key="1">
    <citation type="submission" date="2017-07" db="EMBL/GenBank/DDBJ databases">
        <title>Isolation and development of strain Bacillus megaterium SR7 for enhanced growth and metabolite production under supercritical carbon dioxide.</title>
        <authorList>
            <person name="Freedman A.J.E."/>
            <person name="Peet K.C."/>
            <person name="Boock J.T."/>
            <person name="Penn K."/>
            <person name="Prather K.L.J."/>
            <person name="Thompson J.R."/>
        </authorList>
    </citation>
    <scope>NUCLEOTIDE SEQUENCE [LARGE SCALE GENOMIC DNA]</scope>
    <source>
        <strain evidence="9 10">SR7</strain>
    </source>
</reference>
<evidence type="ECO:0000256" key="4">
    <source>
        <dbReference type="ARBA" id="ARBA00022857"/>
    </source>
</evidence>
<protein>
    <recommendedName>
        <fullName evidence="7">Gamma-glutamyl phosphate reductase</fullName>
        <shortName evidence="7">GPR</shortName>
        <ecNumber evidence="7">1.2.1.41</ecNumber>
    </recommendedName>
    <alternativeName>
        <fullName evidence="7">Glutamate-5-semialdehyde dehydrogenase</fullName>
    </alternativeName>
    <alternativeName>
        <fullName evidence="7">Glutamyl-gamma-semialdehyde dehydrogenase</fullName>
        <shortName evidence="7">GSA dehydrogenase</shortName>
    </alternativeName>
</protein>
<dbReference type="Pfam" id="PF00171">
    <property type="entry name" value="Aldedh"/>
    <property type="match status" value="2"/>
</dbReference>
<evidence type="ECO:0000256" key="2">
    <source>
        <dbReference type="ARBA" id="ARBA00022605"/>
    </source>
</evidence>
<dbReference type="HAMAP" id="MF_00412">
    <property type="entry name" value="ProA"/>
    <property type="match status" value="1"/>
</dbReference>
<gene>
    <name evidence="7" type="primary">proA</name>
    <name evidence="9" type="ORF">CIB87_24660</name>
</gene>
<evidence type="ECO:0000256" key="3">
    <source>
        <dbReference type="ARBA" id="ARBA00022650"/>
    </source>
</evidence>
<dbReference type="GO" id="GO:0005737">
    <property type="term" value="C:cytoplasm"/>
    <property type="evidence" value="ECO:0007669"/>
    <property type="project" value="UniProtKB-SubCell"/>
</dbReference>
<keyword evidence="2 7" id="KW-0028">Amino-acid biosynthesis</keyword>
<evidence type="ECO:0000256" key="5">
    <source>
        <dbReference type="ARBA" id="ARBA00023002"/>
    </source>
</evidence>
<keyword evidence="4 7" id="KW-0521">NADP</keyword>
<keyword evidence="7" id="KW-0963">Cytoplasm</keyword>
<dbReference type="PANTHER" id="PTHR11063">
    <property type="entry name" value="GLUTAMATE SEMIALDEHYDE DEHYDROGENASE"/>
    <property type="match status" value="1"/>
</dbReference>
<dbReference type="EMBL" id="CP022674">
    <property type="protein sequence ID" value="AXI32080.1"/>
    <property type="molecule type" value="Genomic_DNA"/>
</dbReference>
<keyword evidence="5 7" id="KW-0560">Oxidoreductase</keyword>
<dbReference type="Gene3D" id="3.40.309.10">
    <property type="entry name" value="Aldehyde Dehydrogenase, Chain A, domain 2"/>
    <property type="match status" value="1"/>
</dbReference>
<accession>A0AA86I876</accession>
<dbReference type="InterPro" id="IPR016162">
    <property type="entry name" value="Ald_DH_N"/>
</dbReference>
<proteinExistence type="inferred from homology"/>
<dbReference type="AlphaFoldDB" id="A0AA86I876"/>
<dbReference type="InterPro" id="IPR000965">
    <property type="entry name" value="GPR_dom"/>
</dbReference>
<name>A0AA86I876_PRIMG</name>
<dbReference type="Proteomes" id="UP000253834">
    <property type="component" value="Chromosome"/>
</dbReference>
<dbReference type="PROSITE" id="PS01223">
    <property type="entry name" value="PROA"/>
    <property type="match status" value="1"/>
</dbReference>
<dbReference type="InterPro" id="IPR016163">
    <property type="entry name" value="Ald_DH_C"/>
</dbReference>
<dbReference type="InterPro" id="IPR012134">
    <property type="entry name" value="Glu-5-SA_DH"/>
</dbReference>
<comment type="subcellular location">
    <subcellularLocation>
        <location evidence="7">Cytoplasm</location>
    </subcellularLocation>
</comment>
<dbReference type="NCBIfam" id="NF001221">
    <property type="entry name" value="PRK00197.1"/>
    <property type="match status" value="1"/>
</dbReference>
<feature type="domain" description="Aldehyde dehydrogenase" evidence="8">
    <location>
        <begin position="307"/>
        <end position="377"/>
    </location>
</feature>
<comment type="function">
    <text evidence="7">Catalyzes the NADPH-dependent reduction of L-glutamate 5-phosphate into L-glutamate 5-semialdehyde and phosphate. The product spontaneously undergoes cyclization to form 1-pyrroline-5-carboxylate.</text>
</comment>
<dbReference type="GO" id="GO:0055129">
    <property type="term" value="P:L-proline biosynthetic process"/>
    <property type="evidence" value="ECO:0007669"/>
    <property type="project" value="UniProtKB-UniRule"/>
</dbReference>
<dbReference type="Gene3D" id="3.40.605.10">
    <property type="entry name" value="Aldehyde Dehydrogenase, Chain A, domain 1"/>
    <property type="match status" value="1"/>
</dbReference>
<dbReference type="RefSeq" id="WP_114897054.1">
    <property type="nucleotide sequence ID" value="NZ_CP022674.1"/>
</dbReference>